<reference evidence="1 2" key="1">
    <citation type="submission" date="2011-04" db="EMBL/GenBank/DDBJ databases">
        <title>The Genome Sequence of Clostridium citroniae WAL-19142.</title>
        <authorList>
            <consortium name="The Broad Institute Genome Sequencing Platform"/>
            <person name="Earl A."/>
            <person name="Ward D."/>
            <person name="Feldgarden M."/>
            <person name="Gevers D."/>
            <person name="Warren Y.A."/>
            <person name="Tyrrell K.L."/>
            <person name="Citron D.M."/>
            <person name="Goldstein E.J."/>
            <person name="Daigneault M."/>
            <person name="Allen-Vercoe E."/>
            <person name="Young S.K."/>
            <person name="Zeng Q."/>
            <person name="Gargeya S."/>
            <person name="Fitzgerald M."/>
            <person name="Haas B."/>
            <person name="Abouelleil A."/>
            <person name="Alvarado L."/>
            <person name="Arachchi H.M."/>
            <person name="Berlin A."/>
            <person name="Brown A."/>
            <person name="Chapman S.B."/>
            <person name="Chen Z."/>
            <person name="Dunbar C."/>
            <person name="Freedman E."/>
            <person name="Gearin G."/>
            <person name="Gellesch M."/>
            <person name="Goldberg J."/>
            <person name="Griggs A."/>
            <person name="Gujja S."/>
            <person name="Heilman E.R."/>
            <person name="Heiman D."/>
            <person name="Howarth C."/>
            <person name="Larson L."/>
            <person name="Lui A."/>
            <person name="MacDonald P.J."/>
            <person name="Mehta T."/>
            <person name="Montmayeur A."/>
            <person name="Murphy C."/>
            <person name="Neiman D."/>
            <person name="Pearson M."/>
            <person name="Priest M."/>
            <person name="Roberts A."/>
            <person name="Saif S."/>
            <person name="Shea T."/>
            <person name="Shenoy N."/>
            <person name="Sisk P."/>
            <person name="Stolte C."/>
            <person name="Sykes S."/>
            <person name="White J."/>
            <person name="Yandava C."/>
            <person name="Wortman J."/>
            <person name="Nusbaum C."/>
            <person name="Birren B."/>
        </authorList>
    </citation>
    <scope>NUCLEOTIDE SEQUENCE [LARGE SCALE GENOMIC DNA]</scope>
    <source>
        <strain evidence="1 2">WAL-19142</strain>
    </source>
</reference>
<comment type="caution">
    <text evidence="1">The sequence shown here is derived from an EMBL/GenBank/DDBJ whole genome shotgun (WGS) entry which is preliminary data.</text>
</comment>
<protein>
    <submittedName>
        <fullName evidence="1">Uncharacterized protein</fullName>
    </submittedName>
</protein>
<evidence type="ECO:0000313" key="1">
    <source>
        <dbReference type="EMBL" id="KMW17106.1"/>
    </source>
</evidence>
<dbReference type="PATRIC" id="fig|742734.4.peg.4029"/>
<dbReference type="Proteomes" id="UP000037392">
    <property type="component" value="Unassembled WGS sequence"/>
</dbReference>
<gene>
    <name evidence="1" type="ORF">HMPREF9470_03759</name>
</gene>
<proteinExistence type="predicted"/>
<evidence type="ECO:0000313" key="2">
    <source>
        <dbReference type="Proteomes" id="UP000037392"/>
    </source>
</evidence>
<dbReference type="RefSeq" id="WP_007864728.1">
    <property type="nucleotide sequence ID" value="NZ_KQ235880.1"/>
</dbReference>
<name>A0A0J9BY67_9FIRM</name>
<organism evidence="1 2">
    <name type="scientific">[Clostridium] citroniae WAL-19142</name>
    <dbReference type="NCBI Taxonomy" id="742734"/>
    <lineage>
        <taxon>Bacteria</taxon>
        <taxon>Bacillati</taxon>
        <taxon>Bacillota</taxon>
        <taxon>Clostridia</taxon>
        <taxon>Lachnospirales</taxon>
        <taxon>Lachnospiraceae</taxon>
        <taxon>Enterocloster</taxon>
    </lineage>
</organism>
<dbReference type="GeneID" id="93162661"/>
<sequence length="209" mass="24692">MFPVSTYEEIVKKERELNEKHIIVLLFVRPSLPGAREIVEEFSYLYYNSSRYCSIYAVGYTNDPETGGGYRKVYEIGSSAWYYSDRVFVDFKRQLERRLKWRYSGEIEAIILQSNPDGREILNFQNYVAIDVNYGIRNGYLDSFSRFMESLVRYSEVQVEAAQVVKDLRKQTFHLGDMMGEAIEESKRIPGPLKRILKDRLFYRTSRSY</sequence>
<accession>A0A0J9BY67</accession>
<dbReference type="EMBL" id="ADLK01000028">
    <property type="protein sequence ID" value="KMW17106.1"/>
    <property type="molecule type" value="Genomic_DNA"/>
</dbReference>
<dbReference type="OrthoDB" id="2087565at2"/>
<dbReference type="AlphaFoldDB" id="A0A0J9BY67"/>